<evidence type="ECO:0000256" key="1">
    <source>
        <dbReference type="SAM" id="MobiDB-lite"/>
    </source>
</evidence>
<proteinExistence type="predicted"/>
<feature type="transmembrane region" description="Helical" evidence="2">
    <location>
        <begin position="227"/>
        <end position="254"/>
    </location>
</feature>
<dbReference type="Pfam" id="PF25231">
    <property type="entry name" value="DUF7847"/>
    <property type="match status" value="1"/>
</dbReference>
<feature type="compositionally biased region" description="Pro residues" evidence="1">
    <location>
        <begin position="355"/>
        <end position="376"/>
    </location>
</feature>
<feature type="transmembrane region" description="Helical" evidence="2">
    <location>
        <begin position="143"/>
        <end position="171"/>
    </location>
</feature>
<feature type="region of interest" description="Disordered" evidence="1">
    <location>
        <begin position="335"/>
        <end position="388"/>
    </location>
</feature>
<dbReference type="Proteomes" id="UP001501690">
    <property type="component" value="Unassembled WGS sequence"/>
</dbReference>
<keyword evidence="2" id="KW-1133">Transmembrane helix</keyword>
<feature type="domain" description="DUF7847" evidence="3">
    <location>
        <begin position="25"/>
        <end position="296"/>
    </location>
</feature>
<evidence type="ECO:0000256" key="2">
    <source>
        <dbReference type="SAM" id="Phobius"/>
    </source>
</evidence>
<dbReference type="EMBL" id="BAAAPL010000001">
    <property type="protein sequence ID" value="GAA1689460.1"/>
    <property type="molecule type" value="Genomic_DNA"/>
</dbReference>
<reference evidence="5" key="1">
    <citation type="journal article" date="2019" name="Int. J. Syst. Evol. Microbiol.">
        <title>The Global Catalogue of Microorganisms (GCM) 10K type strain sequencing project: providing services to taxonomists for standard genome sequencing and annotation.</title>
        <authorList>
            <consortium name="The Broad Institute Genomics Platform"/>
            <consortium name="The Broad Institute Genome Sequencing Center for Infectious Disease"/>
            <person name="Wu L."/>
            <person name="Ma J."/>
        </authorList>
    </citation>
    <scope>NUCLEOTIDE SEQUENCE [LARGE SCALE GENOMIC DNA]</scope>
    <source>
        <strain evidence="5">JCM 15577</strain>
    </source>
</reference>
<keyword evidence="2" id="KW-0472">Membrane</keyword>
<feature type="transmembrane region" description="Helical" evidence="2">
    <location>
        <begin position="177"/>
        <end position="207"/>
    </location>
</feature>
<protein>
    <recommendedName>
        <fullName evidence="3">DUF7847 domain-containing protein</fullName>
    </recommendedName>
</protein>
<keyword evidence="2" id="KW-0812">Transmembrane</keyword>
<sequence>MTAYPAWTPAPRPGIVPLHPLTFGTILGRSFSALRHNPRVLLGFAVVLQTLAYLAVTVGLAGIAFASFSRLDTVAVGSDDWDAVLAGSITLTALAGLGLTLAAGAIGVLVQAVVISDVLSAVLAEKMTLAGLWKRVRPVAWRLIGYAVLLAGAVGAGIAVAAGLAVTLALINPALAIVITLVVILGAVPLTLWLTVKLLLVPAAIIVEHASIGRAITRSWRLSRGRFWVILGVVILVSLVFGVVAQIVSVPFSLLAGGLSAVLAPTGNATVGDILSVVVVLGLSQVVILLIQSVAVIVQSTATGLIYIDCRMRHEGLDLDLLDYVDRRDAGNSDLGDPYRAHIGRPAPVRHQTPWTPPTTPGTAPPPPPAATPPSNPENGTAPWATPR</sequence>
<evidence type="ECO:0000259" key="3">
    <source>
        <dbReference type="Pfam" id="PF25231"/>
    </source>
</evidence>
<keyword evidence="5" id="KW-1185">Reference proteome</keyword>
<dbReference type="InterPro" id="IPR057169">
    <property type="entry name" value="DUF7847"/>
</dbReference>
<feature type="transmembrane region" description="Helical" evidence="2">
    <location>
        <begin position="274"/>
        <end position="298"/>
    </location>
</feature>
<gene>
    <name evidence="4" type="ORF">GCM10009808_02910</name>
</gene>
<comment type="caution">
    <text evidence="4">The sequence shown here is derived from an EMBL/GenBank/DDBJ whole genome shotgun (WGS) entry which is preliminary data.</text>
</comment>
<accession>A0ABP4TKC1</accession>
<name>A0ABP4TKC1_9MICO</name>
<feature type="transmembrane region" description="Helical" evidence="2">
    <location>
        <begin position="40"/>
        <end position="69"/>
    </location>
</feature>
<dbReference type="RefSeq" id="WP_344068215.1">
    <property type="nucleotide sequence ID" value="NZ_BAAAPL010000001.1"/>
</dbReference>
<evidence type="ECO:0000313" key="4">
    <source>
        <dbReference type="EMBL" id="GAA1689460.1"/>
    </source>
</evidence>
<feature type="transmembrane region" description="Helical" evidence="2">
    <location>
        <begin position="89"/>
        <end position="122"/>
    </location>
</feature>
<evidence type="ECO:0000313" key="5">
    <source>
        <dbReference type="Proteomes" id="UP001501690"/>
    </source>
</evidence>
<organism evidence="4 5">
    <name type="scientific">Microbacterium sediminicola</name>
    <dbReference type="NCBI Taxonomy" id="415210"/>
    <lineage>
        <taxon>Bacteria</taxon>
        <taxon>Bacillati</taxon>
        <taxon>Actinomycetota</taxon>
        <taxon>Actinomycetes</taxon>
        <taxon>Micrococcales</taxon>
        <taxon>Microbacteriaceae</taxon>
        <taxon>Microbacterium</taxon>
    </lineage>
</organism>